<dbReference type="InterPro" id="IPR036694">
    <property type="entry name" value="Dodecin-like_sf"/>
</dbReference>
<comment type="caution">
    <text evidence="1">The sequence shown here is derived from an EMBL/GenBank/DDBJ whole genome shotgun (WGS) entry which is preliminary data.</text>
</comment>
<organism evidence="1">
    <name type="scientific">marine sediment metagenome</name>
    <dbReference type="NCBI Taxonomy" id="412755"/>
    <lineage>
        <taxon>unclassified sequences</taxon>
        <taxon>metagenomes</taxon>
        <taxon>ecological metagenomes</taxon>
    </lineage>
</organism>
<name>A0A0F9DK48_9ZZZZ</name>
<dbReference type="PANTHER" id="PTHR39324:SF1">
    <property type="entry name" value="CALCIUM DODECIN"/>
    <property type="match status" value="1"/>
</dbReference>
<accession>A0A0F9DK48</accession>
<dbReference type="InterPro" id="IPR025543">
    <property type="entry name" value="Dodecin-like"/>
</dbReference>
<evidence type="ECO:0000313" key="1">
    <source>
        <dbReference type="EMBL" id="KKL18066.1"/>
    </source>
</evidence>
<dbReference type="AlphaFoldDB" id="A0A0F9DK48"/>
<dbReference type="PANTHER" id="PTHR39324">
    <property type="entry name" value="CALCIUM DODECIN"/>
    <property type="match status" value="1"/>
</dbReference>
<dbReference type="SUPFAM" id="SSF89807">
    <property type="entry name" value="Dodecin-like"/>
    <property type="match status" value="1"/>
</dbReference>
<dbReference type="EMBL" id="LAZR01039014">
    <property type="protein sequence ID" value="KKL18066.1"/>
    <property type="molecule type" value="Genomic_DNA"/>
</dbReference>
<dbReference type="Gene3D" id="3.30.1660.10">
    <property type="entry name" value="Flavin-binding protein dodecin"/>
    <property type="match status" value="1"/>
</dbReference>
<dbReference type="Pfam" id="PF07311">
    <property type="entry name" value="Dodecin"/>
    <property type="match status" value="1"/>
</dbReference>
<reference evidence="1" key="1">
    <citation type="journal article" date="2015" name="Nature">
        <title>Complex archaea that bridge the gap between prokaryotes and eukaryotes.</title>
        <authorList>
            <person name="Spang A."/>
            <person name="Saw J.H."/>
            <person name="Jorgensen S.L."/>
            <person name="Zaremba-Niedzwiedzka K."/>
            <person name="Martijn J."/>
            <person name="Lind A.E."/>
            <person name="van Eijk R."/>
            <person name="Schleper C."/>
            <person name="Guy L."/>
            <person name="Ettema T.J."/>
        </authorList>
    </citation>
    <scope>NUCLEOTIDE SEQUENCE</scope>
</reference>
<protein>
    <recommendedName>
        <fullName evidence="2">Dodecin</fullName>
    </recommendedName>
</protein>
<sequence>MTIARVTEISATSPNSFDDAAKQGIERASKTLRGIKSAWIKDQNVMVEDGKITEFKVNLSVTFVLDD</sequence>
<gene>
    <name evidence="1" type="ORF">LCGC14_2479260</name>
</gene>
<evidence type="ECO:0008006" key="2">
    <source>
        <dbReference type="Google" id="ProtNLM"/>
    </source>
</evidence>
<proteinExistence type="predicted"/>
<dbReference type="InterPro" id="IPR009923">
    <property type="entry name" value="Dodecin"/>
</dbReference>